<accession>A0A0H1B734</accession>
<reference evidence="3" key="1">
    <citation type="journal article" date="2015" name="PLoS Genet.">
        <title>The dynamic genome and transcriptome of the human fungal pathogen Blastomyces and close relative Emmonsia.</title>
        <authorList>
            <person name="Munoz J.F."/>
            <person name="Gauthier G.M."/>
            <person name="Desjardins C.A."/>
            <person name="Gallo J.E."/>
            <person name="Holder J."/>
            <person name="Sullivan T.D."/>
            <person name="Marty A.J."/>
            <person name="Carmen J.C."/>
            <person name="Chen Z."/>
            <person name="Ding L."/>
            <person name="Gujja S."/>
            <person name="Magrini V."/>
            <person name="Misas E."/>
            <person name="Mitreva M."/>
            <person name="Priest M."/>
            <person name="Saif S."/>
            <person name="Whiston E.A."/>
            <person name="Young S."/>
            <person name="Zeng Q."/>
            <person name="Goldman W.E."/>
            <person name="Mardis E.R."/>
            <person name="Taylor J.W."/>
            <person name="McEwen J.G."/>
            <person name="Clay O.K."/>
            <person name="Klein B.S."/>
            <person name="Cuomo C.A."/>
        </authorList>
    </citation>
    <scope>NUCLEOTIDE SEQUENCE [LARGE SCALE GENOMIC DNA]</scope>
    <source>
        <strain evidence="3">UAMH 139</strain>
    </source>
</reference>
<gene>
    <name evidence="2" type="ORF">EMPG_17643</name>
</gene>
<keyword evidence="3" id="KW-1185">Reference proteome</keyword>
<organism evidence="2 3">
    <name type="scientific">Blastomyces silverae</name>
    <dbReference type="NCBI Taxonomy" id="2060906"/>
    <lineage>
        <taxon>Eukaryota</taxon>
        <taxon>Fungi</taxon>
        <taxon>Dikarya</taxon>
        <taxon>Ascomycota</taxon>
        <taxon>Pezizomycotina</taxon>
        <taxon>Eurotiomycetes</taxon>
        <taxon>Eurotiomycetidae</taxon>
        <taxon>Onygenales</taxon>
        <taxon>Ajellomycetaceae</taxon>
        <taxon>Blastomyces</taxon>
    </lineage>
</organism>
<evidence type="ECO:0000313" key="2">
    <source>
        <dbReference type="EMBL" id="KLJ06858.1"/>
    </source>
</evidence>
<comment type="caution">
    <text evidence="2">The sequence shown here is derived from an EMBL/GenBank/DDBJ whole genome shotgun (WGS) entry which is preliminary data.</text>
</comment>
<evidence type="ECO:0000313" key="3">
    <source>
        <dbReference type="Proteomes" id="UP000053573"/>
    </source>
</evidence>
<feature type="region of interest" description="Disordered" evidence="1">
    <location>
        <begin position="1"/>
        <end position="34"/>
    </location>
</feature>
<protein>
    <submittedName>
        <fullName evidence="2">Uncharacterized protein</fullName>
    </submittedName>
</protein>
<dbReference type="Proteomes" id="UP000053573">
    <property type="component" value="Unassembled WGS sequence"/>
</dbReference>
<evidence type="ECO:0000256" key="1">
    <source>
        <dbReference type="SAM" id="MobiDB-lite"/>
    </source>
</evidence>
<sequence length="60" mass="6792">MNIRQTRNRSHQLQRADGSRMGGHIQPWQTGNTGMYAHPLPAPLELASPIQPVSTHILWH</sequence>
<dbReference type="EMBL" id="LDEV01002956">
    <property type="protein sequence ID" value="KLJ06858.1"/>
    <property type="molecule type" value="Genomic_DNA"/>
</dbReference>
<proteinExistence type="predicted"/>
<dbReference type="AlphaFoldDB" id="A0A0H1B734"/>
<feature type="compositionally biased region" description="Basic residues" evidence="1">
    <location>
        <begin position="1"/>
        <end position="12"/>
    </location>
</feature>
<name>A0A0H1B734_9EURO</name>